<evidence type="ECO:0000313" key="4">
    <source>
        <dbReference type="EMBL" id="KIW41632.1"/>
    </source>
</evidence>
<dbReference type="STRING" id="215243.A0A0D2BW13"/>
<dbReference type="Proteomes" id="UP000053342">
    <property type="component" value="Unassembled WGS sequence"/>
</dbReference>
<dbReference type="AlphaFoldDB" id="A0A0D2BW13"/>
<dbReference type="VEuPathDB" id="FungiDB:PV06_07171"/>
<dbReference type="CDD" id="cd05233">
    <property type="entry name" value="SDR_c"/>
    <property type="match status" value="1"/>
</dbReference>
<dbReference type="FunFam" id="3.40.50.720:FF:000084">
    <property type="entry name" value="Short-chain dehydrogenase reductase"/>
    <property type="match status" value="1"/>
</dbReference>
<dbReference type="RefSeq" id="XP_016261848.1">
    <property type="nucleotide sequence ID" value="XM_016408368.1"/>
</dbReference>
<dbReference type="InterPro" id="IPR020904">
    <property type="entry name" value="Sc_DH/Rdtase_CS"/>
</dbReference>
<reference evidence="4 5" key="1">
    <citation type="submission" date="2015-01" db="EMBL/GenBank/DDBJ databases">
        <title>The Genome Sequence of Exophiala oligosperma CBS72588.</title>
        <authorList>
            <consortium name="The Broad Institute Genomics Platform"/>
            <person name="Cuomo C."/>
            <person name="de Hoog S."/>
            <person name="Gorbushina A."/>
            <person name="Stielow B."/>
            <person name="Teixiera M."/>
            <person name="Abouelleil A."/>
            <person name="Chapman S.B."/>
            <person name="Priest M."/>
            <person name="Young S.K."/>
            <person name="Wortman J."/>
            <person name="Nusbaum C."/>
            <person name="Birren B."/>
        </authorList>
    </citation>
    <scope>NUCLEOTIDE SEQUENCE [LARGE SCALE GENOMIC DNA]</scope>
    <source>
        <strain evidence="4 5">CBS 72588</strain>
    </source>
</reference>
<dbReference type="HOGENOM" id="CLU_010194_1_0_1"/>
<dbReference type="Pfam" id="PF13561">
    <property type="entry name" value="adh_short_C2"/>
    <property type="match status" value="1"/>
</dbReference>
<dbReference type="PRINTS" id="PR00081">
    <property type="entry name" value="GDHRDH"/>
</dbReference>
<dbReference type="InterPro" id="IPR036291">
    <property type="entry name" value="NAD(P)-bd_dom_sf"/>
</dbReference>
<evidence type="ECO:0000313" key="5">
    <source>
        <dbReference type="Proteomes" id="UP000053342"/>
    </source>
</evidence>
<keyword evidence="2" id="KW-0521">NADP</keyword>
<proteinExistence type="inferred from homology"/>
<organism evidence="4 5">
    <name type="scientific">Exophiala oligosperma</name>
    <dbReference type="NCBI Taxonomy" id="215243"/>
    <lineage>
        <taxon>Eukaryota</taxon>
        <taxon>Fungi</taxon>
        <taxon>Dikarya</taxon>
        <taxon>Ascomycota</taxon>
        <taxon>Pezizomycotina</taxon>
        <taxon>Eurotiomycetes</taxon>
        <taxon>Chaetothyriomycetidae</taxon>
        <taxon>Chaetothyriales</taxon>
        <taxon>Herpotrichiellaceae</taxon>
        <taxon>Exophiala</taxon>
    </lineage>
</organism>
<keyword evidence="5" id="KW-1185">Reference proteome</keyword>
<gene>
    <name evidence="4" type="ORF">PV06_07171</name>
</gene>
<dbReference type="PRINTS" id="PR00080">
    <property type="entry name" value="SDRFAMILY"/>
</dbReference>
<dbReference type="InterPro" id="IPR002347">
    <property type="entry name" value="SDR_fam"/>
</dbReference>
<dbReference type="GO" id="GO:0016491">
    <property type="term" value="F:oxidoreductase activity"/>
    <property type="evidence" value="ECO:0007669"/>
    <property type="project" value="UniProtKB-KW"/>
</dbReference>
<protein>
    <recommendedName>
        <fullName evidence="6">3-oxoacyl-[acyl-carrier-protein] reductase</fullName>
    </recommendedName>
</protein>
<name>A0A0D2BW13_9EURO</name>
<evidence type="ECO:0000256" key="1">
    <source>
        <dbReference type="ARBA" id="ARBA00006484"/>
    </source>
</evidence>
<evidence type="ECO:0000256" key="3">
    <source>
        <dbReference type="ARBA" id="ARBA00023002"/>
    </source>
</evidence>
<dbReference type="Gene3D" id="3.40.50.720">
    <property type="entry name" value="NAD(P)-binding Rossmann-like Domain"/>
    <property type="match status" value="1"/>
</dbReference>
<evidence type="ECO:0008006" key="6">
    <source>
        <dbReference type="Google" id="ProtNLM"/>
    </source>
</evidence>
<dbReference type="PROSITE" id="PS00061">
    <property type="entry name" value="ADH_SHORT"/>
    <property type="match status" value="1"/>
</dbReference>
<accession>A0A0D2BW13</accession>
<dbReference type="PANTHER" id="PTHR24321">
    <property type="entry name" value="DEHYDROGENASES, SHORT CHAIN"/>
    <property type="match status" value="1"/>
</dbReference>
<evidence type="ECO:0000256" key="2">
    <source>
        <dbReference type="ARBA" id="ARBA00022857"/>
    </source>
</evidence>
<dbReference type="SUPFAM" id="SSF51735">
    <property type="entry name" value="NAD(P)-binding Rossmann-fold domains"/>
    <property type="match status" value="1"/>
</dbReference>
<keyword evidence="3" id="KW-0560">Oxidoreductase</keyword>
<dbReference type="GeneID" id="27359245"/>
<dbReference type="PANTHER" id="PTHR24321:SF8">
    <property type="entry name" value="ESTRADIOL 17-BETA-DEHYDROGENASE 8-RELATED"/>
    <property type="match status" value="1"/>
</dbReference>
<dbReference type="OrthoDB" id="1669814at2759"/>
<dbReference type="EMBL" id="KN847337">
    <property type="protein sequence ID" value="KIW41632.1"/>
    <property type="molecule type" value="Genomic_DNA"/>
</dbReference>
<sequence>MSNVNFPKVVTITGAASGIGRATAKLLTAKGYIVSIADRNSEGLAETFKSLQDAGLPHGVKHLATTIDVTNSQQVNAWINKTLEEYGRIDAAANIAGILYDDRLLKDETDERFMNTMNVNVNGVSYCLRAQINAMEDGSSIVNVASVAAHRGMGLVGAYSASKHAVLGLTRSAAREAPGIRINAVSPGRTTTPMTDSGDPVWGDGLTSQQIMVRMAAPIEIAKVIAFCLSDDASFVTGATYMVDGGWCA</sequence>
<comment type="similarity">
    <text evidence="1">Belongs to the short-chain dehydrogenases/reductases (SDR) family.</text>
</comment>